<evidence type="ECO:0000256" key="3">
    <source>
        <dbReference type="ARBA" id="ARBA00022801"/>
    </source>
</evidence>
<dbReference type="Proteomes" id="UP000694393">
    <property type="component" value="Unplaced"/>
</dbReference>
<keyword evidence="4 6" id="KW-0720">Serine protease</keyword>
<comment type="similarity">
    <text evidence="1">Belongs to the peptidase S1 family. Snake venom subfamily.</text>
</comment>
<dbReference type="GO" id="GO:0005615">
    <property type="term" value="C:extracellular space"/>
    <property type="evidence" value="ECO:0007669"/>
    <property type="project" value="TreeGrafter"/>
</dbReference>
<dbReference type="InterPro" id="IPR050127">
    <property type="entry name" value="Serine_Proteases_S1"/>
</dbReference>
<evidence type="ECO:0000313" key="8">
    <source>
        <dbReference type="Ensembl" id="ENSPCEP00000007786.1"/>
    </source>
</evidence>
<dbReference type="InterPro" id="IPR018114">
    <property type="entry name" value="TRYPSIN_HIS"/>
</dbReference>
<dbReference type="PROSITE" id="PS00135">
    <property type="entry name" value="TRYPSIN_SER"/>
    <property type="match status" value="1"/>
</dbReference>
<evidence type="ECO:0000256" key="2">
    <source>
        <dbReference type="ARBA" id="ARBA00022670"/>
    </source>
</evidence>
<dbReference type="Pfam" id="PF00089">
    <property type="entry name" value="Trypsin"/>
    <property type="match status" value="1"/>
</dbReference>
<organism evidence="8 9">
    <name type="scientific">Pelusios castaneus</name>
    <name type="common">West African mud turtle</name>
    <dbReference type="NCBI Taxonomy" id="367368"/>
    <lineage>
        <taxon>Eukaryota</taxon>
        <taxon>Metazoa</taxon>
        <taxon>Chordata</taxon>
        <taxon>Craniata</taxon>
        <taxon>Vertebrata</taxon>
        <taxon>Euteleostomi</taxon>
        <taxon>Archelosauria</taxon>
        <taxon>Testudinata</taxon>
        <taxon>Testudines</taxon>
        <taxon>Pleurodira</taxon>
        <taxon>Pelomedusidae</taxon>
        <taxon>Pelusios</taxon>
    </lineage>
</organism>
<evidence type="ECO:0000256" key="1">
    <source>
        <dbReference type="ARBA" id="ARBA00009228"/>
    </source>
</evidence>
<name>A0A8C8RPD4_9SAUR</name>
<dbReference type="PANTHER" id="PTHR24264:SF77">
    <property type="entry name" value="PEPTIDASE S1 DOMAIN-CONTAINING PROTEIN"/>
    <property type="match status" value="1"/>
</dbReference>
<reference evidence="8" key="1">
    <citation type="submission" date="2025-08" db="UniProtKB">
        <authorList>
            <consortium name="Ensembl"/>
        </authorList>
    </citation>
    <scope>IDENTIFICATION</scope>
</reference>
<keyword evidence="3 6" id="KW-0378">Hydrolase</keyword>
<dbReference type="InterPro" id="IPR001254">
    <property type="entry name" value="Trypsin_dom"/>
</dbReference>
<dbReference type="FunFam" id="2.40.10.10:FF:000010">
    <property type="entry name" value="Kallikrein related peptidase 11"/>
    <property type="match status" value="1"/>
</dbReference>
<dbReference type="PANTHER" id="PTHR24264">
    <property type="entry name" value="TRYPSIN-RELATED"/>
    <property type="match status" value="1"/>
</dbReference>
<dbReference type="CDD" id="cd00190">
    <property type="entry name" value="Tryp_SPc"/>
    <property type="match status" value="1"/>
</dbReference>
<keyword evidence="9" id="KW-1185">Reference proteome</keyword>
<dbReference type="AlphaFoldDB" id="A0A8C8RPD4"/>
<evidence type="ECO:0000256" key="5">
    <source>
        <dbReference type="ARBA" id="ARBA00023157"/>
    </source>
</evidence>
<dbReference type="PROSITE" id="PS50240">
    <property type="entry name" value="TRYPSIN_DOM"/>
    <property type="match status" value="1"/>
</dbReference>
<evidence type="ECO:0000256" key="6">
    <source>
        <dbReference type="RuleBase" id="RU363034"/>
    </source>
</evidence>
<sequence>VSKLLIFSLDSSMEQRIIGGESCRVGSRPYQVALLWNGHIYCGGSLIHPKWVLTAGHCHKRIRFRNGETFRKLAFYFAGFKKEKNVGQVQVHLGDYNLRANEPTEQRRRVLNFYVHPDYNVKPHDNDFMLLELNEPAQLNSYVKTISLPTSCPVPGSQCTVSGWGTIRSPQKMQCAKVYIVNQQRCWANYWGLITENMVCAGVPKGGIDSCQGDSGGPLVCNEQLQGVVSWGMSVCAQKGRPGVYSRVCRVTQWVKNTIKKCPGLN</sequence>
<accession>A0A8C8RPD4</accession>
<dbReference type="InterPro" id="IPR043504">
    <property type="entry name" value="Peptidase_S1_PA_chymotrypsin"/>
</dbReference>
<evidence type="ECO:0000259" key="7">
    <source>
        <dbReference type="PROSITE" id="PS50240"/>
    </source>
</evidence>
<reference evidence="8" key="2">
    <citation type="submission" date="2025-09" db="UniProtKB">
        <authorList>
            <consortium name="Ensembl"/>
        </authorList>
    </citation>
    <scope>IDENTIFICATION</scope>
</reference>
<proteinExistence type="inferred from homology"/>
<dbReference type="Ensembl" id="ENSPCET00000008064.1">
    <property type="protein sequence ID" value="ENSPCEP00000007786.1"/>
    <property type="gene ID" value="ENSPCEG00000005935.1"/>
</dbReference>
<protein>
    <recommendedName>
        <fullName evidence="7">Peptidase S1 domain-containing protein</fullName>
    </recommendedName>
</protein>
<evidence type="ECO:0000313" key="9">
    <source>
        <dbReference type="Proteomes" id="UP000694393"/>
    </source>
</evidence>
<dbReference type="SMART" id="SM00020">
    <property type="entry name" value="Tryp_SPc"/>
    <property type="match status" value="1"/>
</dbReference>
<evidence type="ECO:0000256" key="4">
    <source>
        <dbReference type="ARBA" id="ARBA00022825"/>
    </source>
</evidence>
<keyword evidence="5" id="KW-1015">Disulfide bond</keyword>
<dbReference type="InterPro" id="IPR033116">
    <property type="entry name" value="TRYPSIN_SER"/>
</dbReference>
<dbReference type="GO" id="GO:0004252">
    <property type="term" value="F:serine-type endopeptidase activity"/>
    <property type="evidence" value="ECO:0007669"/>
    <property type="project" value="InterPro"/>
</dbReference>
<feature type="domain" description="Peptidase S1" evidence="7">
    <location>
        <begin position="17"/>
        <end position="260"/>
    </location>
</feature>
<dbReference type="PROSITE" id="PS00134">
    <property type="entry name" value="TRYPSIN_HIS"/>
    <property type="match status" value="1"/>
</dbReference>
<dbReference type="InterPro" id="IPR001314">
    <property type="entry name" value="Peptidase_S1A"/>
</dbReference>
<dbReference type="GO" id="GO:0006508">
    <property type="term" value="P:proteolysis"/>
    <property type="evidence" value="ECO:0007669"/>
    <property type="project" value="UniProtKB-KW"/>
</dbReference>
<dbReference type="PRINTS" id="PR00722">
    <property type="entry name" value="CHYMOTRYPSIN"/>
</dbReference>
<dbReference type="Gene3D" id="2.40.10.10">
    <property type="entry name" value="Trypsin-like serine proteases"/>
    <property type="match status" value="1"/>
</dbReference>
<keyword evidence="2 6" id="KW-0645">Protease</keyword>
<dbReference type="InterPro" id="IPR009003">
    <property type="entry name" value="Peptidase_S1_PA"/>
</dbReference>
<dbReference type="SUPFAM" id="SSF50494">
    <property type="entry name" value="Trypsin-like serine proteases"/>
    <property type="match status" value="1"/>
</dbReference>